<dbReference type="Gene3D" id="2.160.10.10">
    <property type="entry name" value="Hexapeptide repeat proteins"/>
    <property type="match status" value="1"/>
</dbReference>
<sequence>MLDASSSDSGSADESDPLAGDLGALSPPLPVVVIGNGGHSRSCVDAWNPTSSFQPLGCTGFDPHERSEVAYLGTDDVLPGLLAQGYVRVFVALGDSRLRERCQRDAVKLGYVAHALVAGSAQVARTASIEAGAAVLRGAIVGAFSRVGEGAIINTGASIDHDCVIGPYAHIAPGTHLAGNVEVGAHSMLGVGTSVIPGVKIGAGAVIGAGSVVISDIPDGQAVAGVPARPLKRRN</sequence>
<dbReference type="EMBL" id="SDWW01000017">
    <property type="protein sequence ID" value="RYV51349.1"/>
    <property type="molecule type" value="Genomic_DNA"/>
</dbReference>
<dbReference type="PROSITE" id="PS00101">
    <property type="entry name" value="HEXAPEP_TRANSFERASES"/>
    <property type="match status" value="1"/>
</dbReference>
<evidence type="ECO:0000259" key="6">
    <source>
        <dbReference type="Pfam" id="PF17836"/>
    </source>
</evidence>
<dbReference type="InterPro" id="IPR041561">
    <property type="entry name" value="PglD_N"/>
</dbReference>
<dbReference type="InterPro" id="IPR001451">
    <property type="entry name" value="Hexapep"/>
</dbReference>
<evidence type="ECO:0000256" key="1">
    <source>
        <dbReference type="ARBA" id="ARBA00022679"/>
    </source>
</evidence>
<evidence type="ECO:0000256" key="4">
    <source>
        <dbReference type="PIRSR" id="PIRSR620019-2"/>
    </source>
</evidence>
<dbReference type="InterPro" id="IPR050179">
    <property type="entry name" value="Trans_hexapeptide_repeat"/>
</dbReference>
<dbReference type="InterPro" id="IPR011004">
    <property type="entry name" value="Trimer_LpxA-like_sf"/>
</dbReference>
<accession>A0A4Q5N006</accession>
<keyword evidence="8" id="KW-1185">Reference proteome</keyword>
<name>A0A4Q5N006_9MICO</name>
<feature type="site" description="Increases basicity of active site His" evidence="3">
    <location>
        <position position="162"/>
    </location>
</feature>
<dbReference type="NCBIfam" id="TIGR03570">
    <property type="entry name" value="NeuD_NnaD"/>
    <property type="match status" value="1"/>
</dbReference>
<proteinExistence type="predicted"/>
<comment type="caution">
    <text evidence="7">The sequence shown here is derived from an EMBL/GenBank/DDBJ whole genome shotgun (WGS) entry which is preliminary data.</text>
</comment>
<dbReference type="Proteomes" id="UP000293764">
    <property type="component" value="Unassembled WGS sequence"/>
</dbReference>
<organism evidence="7 8">
    <name type="scientific">Pengzhenrongella frigida</name>
    <dbReference type="NCBI Taxonomy" id="1259133"/>
    <lineage>
        <taxon>Bacteria</taxon>
        <taxon>Bacillati</taxon>
        <taxon>Actinomycetota</taxon>
        <taxon>Actinomycetes</taxon>
        <taxon>Micrococcales</taxon>
        <taxon>Pengzhenrongella</taxon>
    </lineage>
</organism>
<evidence type="ECO:0000313" key="8">
    <source>
        <dbReference type="Proteomes" id="UP000293764"/>
    </source>
</evidence>
<dbReference type="PANTHER" id="PTHR43300">
    <property type="entry name" value="ACETYLTRANSFERASE"/>
    <property type="match status" value="1"/>
</dbReference>
<keyword evidence="2" id="KW-0677">Repeat</keyword>
<evidence type="ECO:0000313" key="7">
    <source>
        <dbReference type="EMBL" id="RYV51349.1"/>
    </source>
</evidence>
<feature type="binding site" evidence="4">
    <location>
        <position position="94"/>
    </location>
    <ligand>
        <name>substrate</name>
    </ligand>
</feature>
<keyword evidence="1 7" id="KW-0808">Transferase</keyword>
<feature type="compositionally biased region" description="Low complexity" evidence="5">
    <location>
        <begin position="1"/>
        <end position="10"/>
    </location>
</feature>
<reference evidence="7 8" key="1">
    <citation type="submission" date="2019-01" db="EMBL/GenBank/DDBJ databases">
        <title>Novel species of Cellulomonas.</title>
        <authorList>
            <person name="Liu Q."/>
            <person name="Xin Y.-H."/>
        </authorList>
    </citation>
    <scope>NUCLEOTIDE SEQUENCE [LARGE SCALE GENOMIC DNA]</scope>
    <source>
        <strain evidence="7 8">HLT2-17</strain>
    </source>
</reference>
<feature type="active site" description="Proton acceptor" evidence="3">
    <location>
        <position position="161"/>
    </location>
</feature>
<dbReference type="OrthoDB" id="9815592at2"/>
<feature type="binding site" evidence="4">
    <location>
        <position position="170"/>
    </location>
    <ligand>
        <name>acetyl-CoA</name>
        <dbReference type="ChEBI" id="CHEBI:57288"/>
    </ligand>
</feature>
<dbReference type="GO" id="GO:0016740">
    <property type="term" value="F:transferase activity"/>
    <property type="evidence" value="ECO:0007669"/>
    <property type="project" value="UniProtKB-KW"/>
</dbReference>
<feature type="domain" description="PglD N-terminal" evidence="6">
    <location>
        <begin position="31"/>
        <end position="104"/>
    </location>
</feature>
<dbReference type="InterPro" id="IPR018357">
    <property type="entry name" value="Hexapep_transf_CS"/>
</dbReference>
<dbReference type="InterPro" id="IPR020019">
    <property type="entry name" value="AcTrfase_PglD-like"/>
</dbReference>
<protein>
    <submittedName>
        <fullName evidence="7">Acetyltransferase</fullName>
    </submittedName>
</protein>
<dbReference type="AlphaFoldDB" id="A0A4Q5N006"/>
<dbReference type="Pfam" id="PF00132">
    <property type="entry name" value="Hexapep"/>
    <property type="match status" value="1"/>
</dbReference>
<evidence type="ECO:0000256" key="5">
    <source>
        <dbReference type="SAM" id="MobiDB-lite"/>
    </source>
</evidence>
<dbReference type="SUPFAM" id="SSF51161">
    <property type="entry name" value="Trimeric LpxA-like enzymes"/>
    <property type="match status" value="1"/>
</dbReference>
<gene>
    <name evidence="7" type="ORF">EUA98_08665</name>
</gene>
<feature type="region of interest" description="Disordered" evidence="5">
    <location>
        <begin position="1"/>
        <end position="20"/>
    </location>
</feature>
<dbReference type="Pfam" id="PF17836">
    <property type="entry name" value="PglD_N"/>
    <property type="match status" value="1"/>
</dbReference>
<dbReference type="RefSeq" id="WP_130102281.1">
    <property type="nucleotide sequence ID" value="NZ_SDWW01000017.1"/>
</dbReference>
<dbReference type="CDD" id="cd03360">
    <property type="entry name" value="LbH_AT_putative"/>
    <property type="match status" value="1"/>
</dbReference>
<dbReference type="PANTHER" id="PTHR43300:SF7">
    <property type="entry name" value="UDP-N-ACETYLBACILLOSAMINE N-ACETYLTRANSFERASE"/>
    <property type="match status" value="1"/>
</dbReference>
<evidence type="ECO:0000256" key="2">
    <source>
        <dbReference type="ARBA" id="ARBA00022737"/>
    </source>
</evidence>
<evidence type="ECO:0000256" key="3">
    <source>
        <dbReference type="PIRSR" id="PIRSR620019-1"/>
    </source>
</evidence>
<dbReference type="Gene3D" id="3.40.50.20">
    <property type="match status" value="1"/>
</dbReference>